<protein>
    <recommendedName>
        <fullName evidence="3">WD40-like Beta Propeller Repeat</fullName>
    </recommendedName>
</protein>
<dbReference type="AlphaFoldDB" id="A0A1H4DXV8"/>
<reference evidence="1 2" key="1">
    <citation type="submission" date="2016-10" db="EMBL/GenBank/DDBJ databases">
        <authorList>
            <person name="de Groot N.N."/>
        </authorList>
    </citation>
    <scope>NUCLEOTIDE SEQUENCE [LARGE SCALE GENOMIC DNA]</scope>
    <source>
        <strain evidence="1 2">DSM 19033</strain>
    </source>
</reference>
<dbReference type="Proteomes" id="UP000198850">
    <property type="component" value="Unassembled WGS sequence"/>
</dbReference>
<keyword evidence="2" id="KW-1185">Reference proteome</keyword>
<evidence type="ECO:0000313" key="1">
    <source>
        <dbReference type="EMBL" id="SEA77446.1"/>
    </source>
</evidence>
<proteinExistence type="predicted"/>
<name>A0A1H4DXV8_9SPHI</name>
<dbReference type="Gene3D" id="2.120.10.30">
    <property type="entry name" value="TolB, C-terminal domain"/>
    <property type="match status" value="1"/>
</dbReference>
<gene>
    <name evidence="1" type="ORF">SAMN05443550_105149</name>
</gene>
<dbReference type="SUPFAM" id="SSF82171">
    <property type="entry name" value="DPP6 N-terminal domain-like"/>
    <property type="match status" value="1"/>
</dbReference>
<dbReference type="InterPro" id="IPR011042">
    <property type="entry name" value="6-blade_b-propeller_TolB-like"/>
</dbReference>
<dbReference type="EMBL" id="FNRA01000005">
    <property type="protein sequence ID" value="SEA77446.1"/>
    <property type="molecule type" value="Genomic_DNA"/>
</dbReference>
<evidence type="ECO:0000313" key="2">
    <source>
        <dbReference type="Proteomes" id="UP000198850"/>
    </source>
</evidence>
<evidence type="ECO:0008006" key="3">
    <source>
        <dbReference type="Google" id="ProtNLM"/>
    </source>
</evidence>
<dbReference type="RefSeq" id="WP_217631556.1">
    <property type="nucleotide sequence ID" value="NZ_FNRA01000005.1"/>
</dbReference>
<accession>A0A1H4DXV8</accession>
<sequence length="344" mass="37751">MKLKAGLMIVLLIGAGFGFARQQLKGHLLKQRMQGDPLANLPENIQVLTRFGERADISPGNDRVAFMAKVFGDAMVIDLKSRQISCLTCSIPGAAFLRVMHLPNGDYLLAGTDRFEDPVTSRKNADLWYLSKAPGAKPQKIGLKVNEGIAVSKRSFKIAYTEWTAEGTQLVVAGLDLKGERPKLINQKVVMKNAGKDCSLEAQDFYDGDTRLTFFCYVPDGAFEVKGIDLQTAAVTNFSNAKGSFNEPEGIFPDGYTAVESDRQCDWLGGKRGSSNLDIWKLKLDGTGKDFVRLTHFNDYDGGKAANPVVATNGKFMAFQVARSDDPPGVGHGLLLYWFTKRPQ</sequence>
<dbReference type="STRING" id="425514.SAMN05443550_105149"/>
<organism evidence="1 2">
    <name type="scientific">Pedobacter hartonius</name>
    <dbReference type="NCBI Taxonomy" id="425514"/>
    <lineage>
        <taxon>Bacteria</taxon>
        <taxon>Pseudomonadati</taxon>
        <taxon>Bacteroidota</taxon>
        <taxon>Sphingobacteriia</taxon>
        <taxon>Sphingobacteriales</taxon>
        <taxon>Sphingobacteriaceae</taxon>
        <taxon>Pedobacter</taxon>
    </lineage>
</organism>